<organism evidence="1 2">
    <name type="scientific">Streptomyces indicus</name>
    <dbReference type="NCBI Taxonomy" id="417292"/>
    <lineage>
        <taxon>Bacteria</taxon>
        <taxon>Bacillati</taxon>
        <taxon>Actinomycetota</taxon>
        <taxon>Actinomycetes</taxon>
        <taxon>Kitasatosporales</taxon>
        <taxon>Streptomycetaceae</taxon>
        <taxon>Streptomyces</taxon>
    </lineage>
</organism>
<dbReference type="InterPro" id="IPR052897">
    <property type="entry name" value="Sec-Metab_Biosynth_Hydrolase"/>
</dbReference>
<keyword evidence="2" id="KW-1185">Reference proteome</keyword>
<gene>
    <name evidence="1" type="ORF">SAMN05421806_12352</name>
</gene>
<reference evidence="1 2" key="1">
    <citation type="submission" date="2016-10" db="EMBL/GenBank/DDBJ databases">
        <authorList>
            <person name="de Groot N.N."/>
        </authorList>
    </citation>
    <scope>NUCLEOTIDE SEQUENCE [LARGE SCALE GENOMIC DNA]</scope>
    <source>
        <strain evidence="1 2">CGMCC 4.5727</strain>
    </source>
</reference>
<dbReference type="AlphaFoldDB" id="A0A1G9IH45"/>
<dbReference type="GO" id="GO:0003824">
    <property type="term" value="F:catalytic activity"/>
    <property type="evidence" value="ECO:0007669"/>
    <property type="project" value="UniProtKB-ARBA"/>
</dbReference>
<proteinExistence type="predicted"/>
<name>A0A1G9IH45_9ACTN</name>
<dbReference type="EMBL" id="FNFF01000023">
    <property type="protein sequence ID" value="SDL24223.1"/>
    <property type="molecule type" value="Genomic_DNA"/>
</dbReference>
<sequence length="231" mass="24752">MRTHVVLVHSPLVGPLTWRPVAAWLAAAGHPVRVPALPPPVGDGPYWQKAVRAVRDGLGDLAPGTPVVLVAHSNAGLYVPVLRAALQLPVTASVFVDASLPARSGATPVGTARMRELLRPMAVDGVLPRWSDWWAESEVAALFPDAETRRAVAGEQPRLPLAYFEQEVPVPAGWDDHPCAYVRFSGGYEEAAREAQARGWRVEVLSGGHLQQLVDPAGVGRLILECAERAA</sequence>
<dbReference type="PANTHER" id="PTHR37017">
    <property type="entry name" value="AB HYDROLASE-1 DOMAIN-CONTAINING PROTEIN-RELATED"/>
    <property type="match status" value="1"/>
</dbReference>
<dbReference type="PANTHER" id="PTHR37017:SF11">
    <property type="entry name" value="ESTERASE_LIPASE_THIOESTERASE DOMAIN-CONTAINING PROTEIN"/>
    <property type="match status" value="1"/>
</dbReference>
<dbReference type="STRING" id="417292.SAMN05421806_12352"/>
<protein>
    <recommendedName>
        <fullName evidence="3">Alpha/beta hydrolase family protein</fullName>
    </recommendedName>
</protein>
<accession>A0A1G9IH45</accession>
<evidence type="ECO:0000313" key="2">
    <source>
        <dbReference type="Proteomes" id="UP000199155"/>
    </source>
</evidence>
<dbReference type="Gene3D" id="3.40.50.1820">
    <property type="entry name" value="alpha/beta hydrolase"/>
    <property type="match status" value="1"/>
</dbReference>
<dbReference type="Proteomes" id="UP000199155">
    <property type="component" value="Unassembled WGS sequence"/>
</dbReference>
<evidence type="ECO:0000313" key="1">
    <source>
        <dbReference type="EMBL" id="SDL24223.1"/>
    </source>
</evidence>
<dbReference type="RefSeq" id="WP_093617298.1">
    <property type="nucleotide sequence ID" value="NZ_FNFF01000023.1"/>
</dbReference>
<evidence type="ECO:0008006" key="3">
    <source>
        <dbReference type="Google" id="ProtNLM"/>
    </source>
</evidence>
<dbReference type="InterPro" id="IPR029058">
    <property type="entry name" value="AB_hydrolase_fold"/>
</dbReference>
<dbReference type="OrthoDB" id="2972445at2"/>
<dbReference type="SUPFAM" id="SSF53474">
    <property type="entry name" value="alpha/beta-Hydrolases"/>
    <property type="match status" value="1"/>
</dbReference>